<proteinExistence type="predicted"/>
<accession>A0A3B0RYT9</accession>
<protein>
    <submittedName>
        <fullName evidence="1">Uncharacterized protein</fullName>
    </submittedName>
</protein>
<evidence type="ECO:0000313" key="1">
    <source>
        <dbReference type="EMBL" id="VAV98750.1"/>
    </source>
</evidence>
<dbReference type="AlphaFoldDB" id="A0A3B0RYT9"/>
<name>A0A3B0RYT9_9ZZZZ</name>
<gene>
    <name evidence="1" type="ORF">MNBD_ALPHA05-1140</name>
</gene>
<reference evidence="1" key="1">
    <citation type="submission" date="2018-06" db="EMBL/GenBank/DDBJ databases">
        <authorList>
            <person name="Zhirakovskaya E."/>
        </authorList>
    </citation>
    <scope>NUCLEOTIDE SEQUENCE</scope>
</reference>
<sequence length="94" mass="9482">MMKAIIAASFAAAILVGVANAESFEDMCVRVSGEWGTGGDVAGQCSCLAEQAAGNAQLEAEIRALGEAHSSDAEAYEAGGDDVKAAFDHCSVDA</sequence>
<organism evidence="1">
    <name type="scientific">hydrothermal vent metagenome</name>
    <dbReference type="NCBI Taxonomy" id="652676"/>
    <lineage>
        <taxon>unclassified sequences</taxon>
        <taxon>metagenomes</taxon>
        <taxon>ecological metagenomes</taxon>
    </lineage>
</organism>
<dbReference type="EMBL" id="UOEH01000260">
    <property type="protein sequence ID" value="VAV98750.1"/>
    <property type="molecule type" value="Genomic_DNA"/>
</dbReference>